<dbReference type="PROSITE" id="PS50893">
    <property type="entry name" value="ABC_TRANSPORTER_2"/>
    <property type="match status" value="1"/>
</dbReference>
<dbReference type="GO" id="GO:0140359">
    <property type="term" value="F:ABC-type transporter activity"/>
    <property type="evidence" value="ECO:0007669"/>
    <property type="project" value="UniProtKB-ARBA"/>
</dbReference>
<dbReference type="GO" id="GO:0005524">
    <property type="term" value="F:ATP binding"/>
    <property type="evidence" value="ECO:0007669"/>
    <property type="project" value="UniProtKB-KW"/>
</dbReference>
<dbReference type="PANTHER" id="PTHR43875">
    <property type="entry name" value="MALTODEXTRIN IMPORT ATP-BINDING PROTEIN MSMX"/>
    <property type="match status" value="1"/>
</dbReference>
<dbReference type="InterPro" id="IPR017871">
    <property type="entry name" value="ABC_transporter-like_CS"/>
</dbReference>
<evidence type="ECO:0000256" key="5">
    <source>
        <dbReference type="ARBA" id="ARBA00022967"/>
    </source>
</evidence>
<evidence type="ECO:0000256" key="1">
    <source>
        <dbReference type="ARBA" id="ARBA00022448"/>
    </source>
</evidence>
<dbReference type="PROSITE" id="PS00211">
    <property type="entry name" value="ABC_TRANSPORTER_1"/>
    <property type="match status" value="1"/>
</dbReference>
<dbReference type="RefSeq" id="WP_011242907.1">
    <property type="nucleotide sequence ID" value="NC_006576.1"/>
</dbReference>
<dbReference type="InterPro" id="IPR027417">
    <property type="entry name" value="P-loop_NTPase"/>
</dbReference>
<name>A0A0H3K0M6_SYNP6</name>
<keyword evidence="4 8" id="KW-0067">ATP-binding</keyword>
<dbReference type="Pfam" id="PF00005">
    <property type="entry name" value="ABC_tran"/>
    <property type="match status" value="1"/>
</dbReference>
<dbReference type="InterPro" id="IPR047641">
    <property type="entry name" value="ABC_transpr_MalK/UgpC-like"/>
</dbReference>
<dbReference type="Gene3D" id="2.40.50.100">
    <property type="match status" value="1"/>
</dbReference>
<dbReference type="Gene3D" id="2.40.50.140">
    <property type="entry name" value="Nucleic acid-binding proteins"/>
    <property type="match status" value="1"/>
</dbReference>
<dbReference type="SUPFAM" id="SSF50331">
    <property type="entry name" value="MOP-like"/>
    <property type="match status" value="1"/>
</dbReference>
<dbReference type="SUPFAM" id="SSF52540">
    <property type="entry name" value="P-loop containing nucleoside triphosphate hydrolases"/>
    <property type="match status" value="1"/>
</dbReference>
<reference evidence="8 9" key="1">
    <citation type="journal article" date="2007" name="Photosyn. Res.">
        <title>Complete nucleotide sequence of the freshwater unicellular cyanobacterium Synechococcus elongatus PCC 6301 chromosome: gene content and organization.</title>
        <authorList>
            <person name="Sugita C."/>
            <person name="Ogata K."/>
            <person name="Shikata M."/>
            <person name="Jikuya H."/>
            <person name="Takano J."/>
            <person name="Furumichi M."/>
            <person name="Kanehisa M."/>
            <person name="Omata T."/>
            <person name="Sugiura M."/>
            <person name="Sugita M."/>
        </authorList>
    </citation>
    <scope>NUCLEOTIDE SEQUENCE [LARGE SCALE GENOMIC DNA]</scope>
    <source>
        <strain evidence="9">ATCC 27144 / PCC 6301 / SAUG 1402/1</strain>
    </source>
</reference>
<keyword evidence="1" id="KW-0813">Transport</keyword>
<protein>
    <submittedName>
        <fullName evidence="8">Glucosylglycerol transport system ATP-binding protein</fullName>
    </submittedName>
</protein>
<feature type="domain" description="ABC transporter" evidence="7">
    <location>
        <begin position="6"/>
        <end position="237"/>
    </location>
</feature>
<dbReference type="Pfam" id="PF17912">
    <property type="entry name" value="OB_MalK"/>
    <property type="match status" value="1"/>
</dbReference>
<dbReference type="GeneID" id="72429799"/>
<dbReference type="eggNOG" id="COG3842">
    <property type="taxonomic scope" value="Bacteria"/>
</dbReference>
<evidence type="ECO:0000256" key="4">
    <source>
        <dbReference type="ARBA" id="ARBA00022840"/>
    </source>
</evidence>
<keyword evidence="3" id="KW-0547">Nucleotide-binding</keyword>
<evidence type="ECO:0000256" key="6">
    <source>
        <dbReference type="ARBA" id="ARBA00023136"/>
    </source>
</evidence>
<dbReference type="InterPro" id="IPR040582">
    <property type="entry name" value="OB_MalK-like"/>
</dbReference>
<dbReference type="Proteomes" id="UP000001175">
    <property type="component" value="Chromosome"/>
</dbReference>
<keyword evidence="5" id="KW-1278">Translocase</keyword>
<gene>
    <name evidence="8" type="primary">ggtA</name>
    <name evidence="8" type="ordered locus">syc0595_d</name>
</gene>
<dbReference type="FunFam" id="3.40.50.300:FF:000042">
    <property type="entry name" value="Maltose/maltodextrin ABC transporter, ATP-binding protein"/>
    <property type="match status" value="1"/>
</dbReference>
<dbReference type="GO" id="GO:0055052">
    <property type="term" value="C:ATP-binding cassette (ABC) transporter complex, substrate-binding subunit-containing"/>
    <property type="evidence" value="ECO:0007669"/>
    <property type="project" value="TreeGrafter"/>
</dbReference>
<dbReference type="InterPro" id="IPR012340">
    <property type="entry name" value="NA-bd_OB-fold"/>
</dbReference>
<dbReference type="InterPro" id="IPR003439">
    <property type="entry name" value="ABC_transporter-like_ATP-bd"/>
</dbReference>
<dbReference type="SMART" id="SM00382">
    <property type="entry name" value="AAA"/>
    <property type="match status" value="1"/>
</dbReference>
<evidence type="ECO:0000256" key="3">
    <source>
        <dbReference type="ARBA" id="ARBA00022741"/>
    </source>
</evidence>
<evidence type="ECO:0000256" key="2">
    <source>
        <dbReference type="ARBA" id="ARBA00022475"/>
    </source>
</evidence>
<dbReference type="Gene3D" id="3.40.50.300">
    <property type="entry name" value="P-loop containing nucleotide triphosphate hydrolases"/>
    <property type="match status" value="1"/>
</dbReference>
<evidence type="ECO:0000259" key="7">
    <source>
        <dbReference type="PROSITE" id="PS50893"/>
    </source>
</evidence>
<sequence length="355" mass="39273">MASFALELRQLRKAYSPSVVPVANLSLQLQPGEFLTLLGPSGCGKSTTLRLIAGLDQPTSGSIWLGDREITTLPPGDRDMAMVFQSYALYPHLNVRQNLTLGLQIRRTSAAEIEQRLQQVAHNLELDHLLDRRPAQLSGGQRQRVALGRALVRQPSVFLLDEPLSNLDALLREQVRAQMKALFSQQASPVVYVTHDQTEALSLSHRIAILNGGHLQQLDSPDRIYQAPANAFVAGFIGSPRMNLLPLPIHSGQAWLGSRALPIPSHLAARSQVLWGLRPEHLKLATPEVERAIPVQLHLTENLGMQRLLTVAIAANPEVRLRLLMPSDQPIPTDLQVTFEPESQHWFCPSTGDRL</sequence>
<dbReference type="PANTHER" id="PTHR43875:SF15">
    <property type="entry name" value="TREHALOSE IMPORT ATP-BINDING PROTEIN SUGC"/>
    <property type="match status" value="1"/>
</dbReference>
<keyword evidence="6" id="KW-0472">Membrane</keyword>
<evidence type="ECO:0000313" key="8">
    <source>
        <dbReference type="EMBL" id="BAD78785.1"/>
    </source>
</evidence>
<accession>A0A0H3K0M6</accession>
<organism evidence="8 9">
    <name type="scientific">Synechococcus sp. (strain ATCC 27144 / PCC 6301 / SAUG 1402/1)</name>
    <name type="common">Anacystis nidulans</name>
    <dbReference type="NCBI Taxonomy" id="269084"/>
    <lineage>
        <taxon>Bacteria</taxon>
        <taxon>Bacillati</taxon>
        <taxon>Cyanobacteriota</taxon>
        <taxon>Cyanophyceae</taxon>
        <taxon>Synechococcales</taxon>
        <taxon>Synechococcaceae</taxon>
        <taxon>Synechococcus</taxon>
    </lineage>
</organism>
<proteinExistence type="predicted"/>
<dbReference type="GO" id="GO:0016887">
    <property type="term" value="F:ATP hydrolysis activity"/>
    <property type="evidence" value="ECO:0007669"/>
    <property type="project" value="InterPro"/>
</dbReference>
<keyword evidence="2" id="KW-1003">Cell membrane</keyword>
<dbReference type="EMBL" id="AP008231">
    <property type="protein sequence ID" value="BAD78785.1"/>
    <property type="molecule type" value="Genomic_DNA"/>
</dbReference>
<dbReference type="AlphaFoldDB" id="A0A0H3K0M6"/>
<dbReference type="KEGG" id="syc:syc0595_d"/>
<evidence type="ECO:0000313" key="9">
    <source>
        <dbReference type="Proteomes" id="UP000001175"/>
    </source>
</evidence>
<dbReference type="InterPro" id="IPR003593">
    <property type="entry name" value="AAA+_ATPase"/>
</dbReference>
<dbReference type="InterPro" id="IPR008995">
    <property type="entry name" value="Mo/tungstate-bd_C_term_dom"/>
</dbReference>